<dbReference type="Proteomes" id="UP000002012">
    <property type="component" value="Chromosome"/>
</dbReference>
<dbReference type="RefSeq" id="WP_013011164.1">
    <property type="nucleotide sequence ID" value="NC_013943.1"/>
</dbReference>
<name>D4H0Z1_DENA2</name>
<evidence type="ECO:0000259" key="16">
    <source>
        <dbReference type="Pfam" id="PF12637"/>
    </source>
</evidence>
<dbReference type="SUPFAM" id="SSF51998">
    <property type="entry name" value="PFL-like glycyl radical enzymes"/>
    <property type="match status" value="1"/>
</dbReference>
<feature type="domain" description="TSCPD" evidence="16">
    <location>
        <begin position="594"/>
        <end position="699"/>
    </location>
</feature>
<comment type="similarity">
    <text evidence="2 13">Belongs to the ribonucleoside diphosphate reductase class-2 family.</text>
</comment>
<evidence type="ECO:0000256" key="13">
    <source>
        <dbReference type="RuleBase" id="RU364064"/>
    </source>
</evidence>
<evidence type="ECO:0000256" key="6">
    <source>
        <dbReference type="ARBA" id="ARBA00022840"/>
    </source>
</evidence>
<dbReference type="EMBL" id="CP001968">
    <property type="protein sequence ID" value="ADD68654.1"/>
    <property type="molecule type" value="Genomic_DNA"/>
</dbReference>
<feature type="domain" description="Ribonucleotide reductase large subunit N-terminal" evidence="14">
    <location>
        <begin position="16"/>
        <end position="95"/>
    </location>
</feature>
<keyword evidence="6" id="KW-0067">ATP-binding</keyword>
<dbReference type="NCBIfam" id="TIGR02504">
    <property type="entry name" value="NrdJ_Z"/>
    <property type="match status" value="1"/>
</dbReference>
<dbReference type="KEGG" id="dap:Dacet_1890"/>
<dbReference type="Pfam" id="PF02867">
    <property type="entry name" value="Ribonuc_red_lgC"/>
    <property type="match status" value="1"/>
</dbReference>
<dbReference type="InterPro" id="IPR050862">
    <property type="entry name" value="RdRp_reductase_class-2"/>
</dbReference>
<dbReference type="GO" id="GO:0004748">
    <property type="term" value="F:ribonucleoside-diphosphate reductase activity, thioredoxin disulfide as acceptor"/>
    <property type="evidence" value="ECO:0007669"/>
    <property type="project" value="UniProtKB-EC"/>
</dbReference>
<keyword evidence="9" id="KW-1015">Disulfide bond</keyword>
<dbReference type="GO" id="GO:0071897">
    <property type="term" value="P:DNA biosynthetic process"/>
    <property type="evidence" value="ECO:0007669"/>
    <property type="project" value="UniProtKB-KW"/>
</dbReference>
<dbReference type="Pfam" id="PF00317">
    <property type="entry name" value="Ribonuc_red_lgN"/>
    <property type="match status" value="1"/>
</dbReference>
<keyword evidence="8" id="KW-0215">Deoxyribonucleotide synthesis</keyword>
<dbReference type="AlphaFoldDB" id="D4H0Z1"/>
<evidence type="ECO:0000256" key="9">
    <source>
        <dbReference type="ARBA" id="ARBA00023157"/>
    </source>
</evidence>
<evidence type="ECO:0000256" key="7">
    <source>
        <dbReference type="ARBA" id="ARBA00023002"/>
    </source>
</evidence>
<dbReference type="InterPro" id="IPR013509">
    <property type="entry name" value="RNR_lsu_N"/>
</dbReference>
<evidence type="ECO:0000256" key="10">
    <source>
        <dbReference type="ARBA" id="ARBA00023285"/>
    </source>
</evidence>
<feature type="domain" description="Ribonucleotide reductase large subunit C-terminal" evidence="15">
    <location>
        <begin position="99"/>
        <end position="565"/>
    </location>
</feature>
<dbReference type="FunFam" id="3.20.70.20:FF:000018">
    <property type="entry name" value="Vitamin B12-dependent ribonucleotide reductase"/>
    <property type="match status" value="1"/>
</dbReference>
<protein>
    <recommendedName>
        <fullName evidence="13">Vitamin B12-dependent ribonucleotide reductase</fullName>
        <ecNumber evidence="13">1.17.4.1</ecNumber>
    </recommendedName>
</protein>
<dbReference type="HOGENOM" id="CLU_000404_2_0_0"/>
<dbReference type="GO" id="GO:0005524">
    <property type="term" value="F:ATP binding"/>
    <property type="evidence" value="ECO:0007669"/>
    <property type="project" value="UniProtKB-KW"/>
</dbReference>
<accession>D4H0Z1</accession>
<keyword evidence="7 13" id="KW-0560">Oxidoreductase</keyword>
<evidence type="ECO:0000259" key="15">
    <source>
        <dbReference type="Pfam" id="PF02867"/>
    </source>
</evidence>
<proteinExistence type="inferred from homology"/>
<dbReference type="InterPro" id="IPR024434">
    <property type="entry name" value="TSCPD_dom"/>
</dbReference>
<keyword evidence="5 13" id="KW-0547">Nucleotide-binding</keyword>
<evidence type="ECO:0000259" key="14">
    <source>
        <dbReference type="Pfam" id="PF00317"/>
    </source>
</evidence>
<dbReference type="OrthoDB" id="9762933at2"/>
<dbReference type="Pfam" id="PF12637">
    <property type="entry name" value="TSCPD"/>
    <property type="match status" value="1"/>
</dbReference>
<dbReference type="InParanoid" id="D4H0Z1"/>
<evidence type="ECO:0000256" key="4">
    <source>
        <dbReference type="ARBA" id="ARBA00022634"/>
    </source>
</evidence>
<gene>
    <name evidence="17" type="ordered locus">Dacet_1890</name>
</gene>
<dbReference type="CDD" id="cd02888">
    <property type="entry name" value="RNR_II_dimer"/>
    <property type="match status" value="1"/>
</dbReference>
<keyword evidence="10 13" id="KW-0170">Cobalt</keyword>
<dbReference type="InterPro" id="IPR008926">
    <property type="entry name" value="RNR_R1-su_N"/>
</dbReference>
<keyword evidence="3 13" id="KW-0846">Cobalamin</keyword>
<organism evidence="17 18">
    <name type="scientific">Denitrovibrio acetiphilus (strain DSM 12809 / NBRC 114555 / N2460)</name>
    <dbReference type="NCBI Taxonomy" id="522772"/>
    <lineage>
        <taxon>Bacteria</taxon>
        <taxon>Pseudomonadati</taxon>
        <taxon>Deferribacterota</taxon>
        <taxon>Deferribacteres</taxon>
        <taxon>Deferribacterales</taxon>
        <taxon>Geovibrionaceae</taxon>
        <taxon>Denitrovibrio</taxon>
    </lineage>
</organism>
<evidence type="ECO:0000256" key="3">
    <source>
        <dbReference type="ARBA" id="ARBA00022628"/>
    </source>
</evidence>
<dbReference type="Gene3D" id="3.20.70.20">
    <property type="match status" value="1"/>
</dbReference>
<dbReference type="InterPro" id="IPR013344">
    <property type="entry name" value="RNR_NrdJ/NrdZ"/>
</dbReference>
<comment type="catalytic activity">
    <reaction evidence="12 13">
        <text>a 2'-deoxyribonucleoside 5'-diphosphate + [thioredoxin]-disulfide + H2O = a ribonucleoside 5'-diphosphate + [thioredoxin]-dithiol</text>
        <dbReference type="Rhea" id="RHEA:23252"/>
        <dbReference type="Rhea" id="RHEA-COMP:10698"/>
        <dbReference type="Rhea" id="RHEA-COMP:10700"/>
        <dbReference type="ChEBI" id="CHEBI:15377"/>
        <dbReference type="ChEBI" id="CHEBI:29950"/>
        <dbReference type="ChEBI" id="CHEBI:50058"/>
        <dbReference type="ChEBI" id="CHEBI:57930"/>
        <dbReference type="ChEBI" id="CHEBI:73316"/>
        <dbReference type="EC" id="1.17.4.1"/>
    </reaction>
</comment>
<reference evidence="17 18" key="1">
    <citation type="journal article" date="2010" name="Stand. Genomic Sci.">
        <title>Complete genome sequence of Denitrovibrio acetiphilus type strain (N2460).</title>
        <authorList>
            <person name="Kiss H."/>
            <person name="Lang E."/>
            <person name="Lapidus A."/>
            <person name="Copeland A."/>
            <person name="Nolan M."/>
            <person name="Glavina Del Rio T."/>
            <person name="Chen F."/>
            <person name="Lucas S."/>
            <person name="Tice H."/>
            <person name="Cheng J.F."/>
            <person name="Han C."/>
            <person name="Goodwin L."/>
            <person name="Pitluck S."/>
            <person name="Liolios K."/>
            <person name="Pati A."/>
            <person name="Ivanova N."/>
            <person name="Mavromatis K."/>
            <person name="Chen A."/>
            <person name="Palaniappan K."/>
            <person name="Land M."/>
            <person name="Hauser L."/>
            <person name="Chang Y.J."/>
            <person name="Jeffries C.D."/>
            <person name="Detter J.C."/>
            <person name="Brettin T."/>
            <person name="Spring S."/>
            <person name="Rohde M."/>
            <person name="Goker M."/>
            <person name="Woyke T."/>
            <person name="Bristow J."/>
            <person name="Eisen J.A."/>
            <person name="Markowitz V."/>
            <person name="Hugenholtz P."/>
            <person name="Kyrpides N.C."/>
            <person name="Klenk H.P."/>
        </authorList>
    </citation>
    <scope>NUCLEOTIDE SEQUENCE [LARGE SCALE GENOMIC DNA]</scope>
    <source>
        <strain evidence="18">DSM 12809 / NBRC 114555 / N2460</strain>
    </source>
</reference>
<comment type="function">
    <text evidence="11 13">Catalyzes the reduction of ribonucleotides to deoxyribonucleotides. May function to provide a pool of deoxyribonucleotide precursors for DNA repair during oxygen limitation and/or for immediate growth after restoration of oxygen.</text>
</comment>
<dbReference type="eggNOG" id="COG0209">
    <property type="taxonomic scope" value="Bacteria"/>
</dbReference>
<dbReference type="GO" id="GO:0031419">
    <property type="term" value="F:cobalamin binding"/>
    <property type="evidence" value="ECO:0007669"/>
    <property type="project" value="UniProtKB-KW"/>
</dbReference>
<evidence type="ECO:0000256" key="2">
    <source>
        <dbReference type="ARBA" id="ARBA00007405"/>
    </source>
</evidence>
<evidence type="ECO:0000313" key="18">
    <source>
        <dbReference type="Proteomes" id="UP000002012"/>
    </source>
</evidence>
<dbReference type="STRING" id="522772.Dacet_1890"/>
<keyword evidence="4 13" id="KW-0237">DNA synthesis</keyword>
<dbReference type="FunCoup" id="D4H0Z1">
    <property type="interactions" value="110"/>
</dbReference>
<comment type="cofactor">
    <cofactor evidence="1 13">
        <name>adenosylcob(III)alamin</name>
        <dbReference type="ChEBI" id="CHEBI:18408"/>
    </cofactor>
</comment>
<dbReference type="PRINTS" id="PR01183">
    <property type="entry name" value="RIBORDTASEM1"/>
</dbReference>
<dbReference type="PaxDb" id="522772-Dacet_1890"/>
<dbReference type="PANTHER" id="PTHR43371">
    <property type="entry name" value="VITAMIN B12-DEPENDENT RIBONUCLEOTIDE REDUCTASE"/>
    <property type="match status" value="1"/>
</dbReference>
<evidence type="ECO:0000256" key="12">
    <source>
        <dbReference type="ARBA" id="ARBA00047754"/>
    </source>
</evidence>
<keyword evidence="18" id="KW-1185">Reference proteome</keyword>
<evidence type="ECO:0000256" key="11">
    <source>
        <dbReference type="ARBA" id="ARBA00025437"/>
    </source>
</evidence>
<evidence type="ECO:0000256" key="8">
    <source>
        <dbReference type="ARBA" id="ARBA00023116"/>
    </source>
</evidence>
<evidence type="ECO:0000256" key="5">
    <source>
        <dbReference type="ARBA" id="ARBA00022741"/>
    </source>
</evidence>
<dbReference type="UniPathway" id="UPA00326"/>
<dbReference type="PANTHER" id="PTHR43371:SF1">
    <property type="entry name" value="RIBONUCLEOSIDE-DIPHOSPHATE REDUCTASE"/>
    <property type="match status" value="1"/>
</dbReference>
<evidence type="ECO:0000256" key="1">
    <source>
        <dbReference type="ARBA" id="ARBA00001922"/>
    </source>
</evidence>
<dbReference type="GO" id="GO:0009263">
    <property type="term" value="P:deoxyribonucleotide biosynthetic process"/>
    <property type="evidence" value="ECO:0007669"/>
    <property type="project" value="UniProtKB-KW"/>
</dbReference>
<dbReference type="InterPro" id="IPR000788">
    <property type="entry name" value="RNR_lg_C"/>
</dbReference>
<sequence>MSNKEIEKALSQTPDLTKNAITVLEKRYLKRDISGKPVEKPIDMFRRVALNIAEADKNYDKDADILSTATAFYEQMAALKFLPNSPTLMNAGRELQQLAACFVLPVDDSLEAIFEAVKNTALIHKSGGGTGFSFSRLRPKDDVVKTTKGVSSGPVSFMTVFDAATETIKQGGTRRGANMGILRVDHPDIMEFIYAKEDKTKLTNFNLSVGITEKFMQAVLNDTDYDLYNPKTGKTAGKLKAKEVFDTMVQLAWEGGDPGIVYLDRINAENPTPKEGDIESTNPCGEQPLLPYESCNLGSINLGKYVKDGKIDWEDLEKTIEVAVHFLDNVIDMNKYPIQQINDQTKRNRKIGLGLMGWADMLAMLAIPYNTDEATDLAEKVMQFIRDKGREKSSALAVIRGDFPSFKDSIYPKMGFKNMRNATITTIAPTGTISIIGSCSSGIEPYFAIAFYRQVMDNNKLVEVSPVFKDIAKREGFLSDELLEKVAETGTAHGLSMVPEKWQEAFVTSHEITPFWHTKMQAAFQKYTDNAVSKTVNFPNEATIEDVKKTYLLSYNLGCKGTTIYRDGSRTGQVLNVGTKEKEAQPEATAEFTPKPRPKVLIGRTVEMMTGCGKLYVTINQDENGVPFEVFTSMGKAGGCAQSQCEAIGRLISIDLRSGGNLDRIIKQLKGISCHMRYGFGPNTVLSCSDAVGKALEQATKSPTEILVSKTDDNLTVDKLLSDFDSSDTVVKNGACPDCGGPVEHVEGCDICYSCGYSHCS</sequence>
<dbReference type="EC" id="1.17.4.1" evidence="13"/>
<evidence type="ECO:0000313" key="17">
    <source>
        <dbReference type="EMBL" id="ADD68654.1"/>
    </source>
</evidence>
<dbReference type="NCBIfam" id="NF006417">
    <property type="entry name" value="PRK08665.1"/>
    <property type="match status" value="1"/>
</dbReference>
<dbReference type="SUPFAM" id="SSF48168">
    <property type="entry name" value="R1 subunit of ribonucleotide reductase, N-terminal domain"/>
    <property type="match status" value="1"/>
</dbReference>